<dbReference type="InterPro" id="IPR025331">
    <property type="entry name" value="TNT"/>
</dbReference>
<dbReference type="RefSeq" id="WP_072969045.1">
    <property type="nucleotide sequence ID" value="NZ_FQUR01000013.1"/>
</dbReference>
<sequence length="131" mass="15135">MFPKDGENRNNNCKKATSSISKVVSKWLDKNGKPIWPLNDEFEGTPVKKVFKPGERFDRYGKEINGYFTAPVGTPFEMRSFPPENKKLPYSVYEVIKPFEGLEGKTAPWFDQPGGGTQYKMPKKRNRKERK</sequence>
<name>A0A1M4YJ20_9THEO</name>
<feature type="region of interest" description="Disordered" evidence="1">
    <location>
        <begin position="106"/>
        <end position="131"/>
    </location>
</feature>
<dbReference type="AlphaFoldDB" id="A0A1M4YJ20"/>
<dbReference type="PANTHER" id="PTHR42059">
    <property type="entry name" value="TNT DOMAIN-CONTAINING PROTEIN"/>
    <property type="match status" value="1"/>
</dbReference>
<dbReference type="PANTHER" id="PTHR42059:SF1">
    <property type="entry name" value="TNT DOMAIN-CONTAINING PROTEIN"/>
    <property type="match status" value="1"/>
</dbReference>
<dbReference type="Proteomes" id="UP000184127">
    <property type="component" value="Unassembled WGS sequence"/>
</dbReference>
<evidence type="ECO:0000256" key="1">
    <source>
        <dbReference type="SAM" id="MobiDB-lite"/>
    </source>
</evidence>
<reference evidence="4" key="1">
    <citation type="submission" date="2016-11" db="EMBL/GenBank/DDBJ databases">
        <authorList>
            <person name="Varghese N."/>
            <person name="Submissions S."/>
        </authorList>
    </citation>
    <scope>NUCLEOTIDE SEQUENCE [LARGE SCALE GENOMIC DNA]</scope>
    <source>
        <strain evidence="4">DSM 18761</strain>
    </source>
</reference>
<feature type="compositionally biased region" description="Basic residues" evidence="1">
    <location>
        <begin position="121"/>
        <end position="131"/>
    </location>
</feature>
<protein>
    <recommendedName>
        <fullName evidence="2">TNT domain-containing protein</fullName>
    </recommendedName>
</protein>
<gene>
    <name evidence="3" type="ORF">SAMN02745195_01748</name>
</gene>
<dbReference type="EMBL" id="FQUR01000013">
    <property type="protein sequence ID" value="SHF05482.1"/>
    <property type="molecule type" value="Genomic_DNA"/>
</dbReference>
<dbReference type="InterPro" id="IPR053024">
    <property type="entry name" value="Fungal_surface_NADase"/>
</dbReference>
<evidence type="ECO:0000313" key="4">
    <source>
        <dbReference type="Proteomes" id="UP000184127"/>
    </source>
</evidence>
<dbReference type="Pfam" id="PF14021">
    <property type="entry name" value="TNT"/>
    <property type="match status" value="1"/>
</dbReference>
<accession>A0A1M4YJ20</accession>
<feature type="domain" description="TNT" evidence="2">
    <location>
        <begin position="52"/>
        <end position="124"/>
    </location>
</feature>
<keyword evidence="4" id="KW-1185">Reference proteome</keyword>
<evidence type="ECO:0000313" key="3">
    <source>
        <dbReference type="EMBL" id="SHF05482.1"/>
    </source>
</evidence>
<dbReference type="GO" id="GO:0050135">
    <property type="term" value="F:NADP+ nucleosidase activity"/>
    <property type="evidence" value="ECO:0007669"/>
    <property type="project" value="InterPro"/>
</dbReference>
<evidence type="ECO:0000259" key="2">
    <source>
        <dbReference type="Pfam" id="PF14021"/>
    </source>
</evidence>
<organism evidence="3 4">
    <name type="scientific">Thermoanaerobacter uzonensis DSM 18761</name>
    <dbReference type="NCBI Taxonomy" id="1123369"/>
    <lineage>
        <taxon>Bacteria</taxon>
        <taxon>Bacillati</taxon>
        <taxon>Bacillota</taxon>
        <taxon>Clostridia</taxon>
        <taxon>Thermoanaerobacterales</taxon>
        <taxon>Thermoanaerobacteraceae</taxon>
        <taxon>Thermoanaerobacter</taxon>
    </lineage>
</organism>
<proteinExistence type="predicted"/>